<dbReference type="InterPro" id="IPR014710">
    <property type="entry name" value="RmlC-like_jellyroll"/>
</dbReference>
<dbReference type="Pfam" id="PF00908">
    <property type="entry name" value="dTDP_sugar_isom"/>
    <property type="match status" value="1"/>
</dbReference>
<dbReference type="PANTHER" id="PTHR21047:SF2">
    <property type="entry name" value="THYMIDINE DIPHOSPHO-4-KETO-RHAMNOSE 3,5-EPIMERASE"/>
    <property type="match status" value="1"/>
</dbReference>
<dbReference type="AlphaFoldDB" id="A0A381PCB6"/>
<evidence type="ECO:0000313" key="2">
    <source>
        <dbReference type="EMBL" id="SUZ63928.1"/>
    </source>
</evidence>
<reference evidence="2" key="1">
    <citation type="submission" date="2018-05" db="EMBL/GenBank/DDBJ databases">
        <authorList>
            <person name="Lanie J.A."/>
            <person name="Ng W.-L."/>
            <person name="Kazmierczak K.M."/>
            <person name="Andrzejewski T.M."/>
            <person name="Davidsen T.M."/>
            <person name="Wayne K.J."/>
            <person name="Tettelin H."/>
            <person name="Glass J.I."/>
            <person name="Rusch D."/>
            <person name="Podicherti R."/>
            <person name="Tsui H.-C.T."/>
            <person name="Winkler M.E."/>
        </authorList>
    </citation>
    <scope>NUCLEOTIDE SEQUENCE</scope>
</reference>
<organism evidence="2">
    <name type="scientific">marine metagenome</name>
    <dbReference type="NCBI Taxonomy" id="408172"/>
    <lineage>
        <taxon>unclassified sequences</taxon>
        <taxon>metagenomes</taxon>
        <taxon>ecological metagenomes</taxon>
    </lineage>
</organism>
<dbReference type="InterPro" id="IPR000888">
    <property type="entry name" value="RmlC-like"/>
</dbReference>
<dbReference type="PANTHER" id="PTHR21047">
    <property type="entry name" value="DTDP-6-DEOXY-D-GLUCOSE-3,5 EPIMERASE"/>
    <property type="match status" value="1"/>
</dbReference>
<dbReference type="EMBL" id="UINC01000927">
    <property type="protein sequence ID" value="SUZ63928.1"/>
    <property type="molecule type" value="Genomic_DNA"/>
</dbReference>
<dbReference type="GO" id="GO:0019305">
    <property type="term" value="P:dTDP-rhamnose biosynthetic process"/>
    <property type="evidence" value="ECO:0007669"/>
    <property type="project" value="TreeGrafter"/>
</dbReference>
<dbReference type="Gene3D" id="2.60.120.10">
    <property type="entry name" value="Jelly Rolls"/>
    <property type="match status" value="1"/>
</dbReference>
<sequence length="184" mass="20662">MAEVLASENISGVYVVTPEVYGDERGFFVETYRREWIPQGSREMIQANRGDRQSGCIVGLHYHLHQADYWYVPFGTVRVVLHDLRSGSPTEGATQHTDLDGTQHRGIYIPPGVAHGFSTLTDATITYLVDNYYNPADELGVAWDDPEIGADWGLKDPTLSSRDQSNPLRNEINDAVRPHYGLRN</sequence>
<evidence type="ECO:0000256" key="1">
    <source>
        <dbReference type="SAM" id="MobiDB-lite"/>
    </source>
</evidence>
<dbReference type="SUPFAM" id="SSF51182">
    <property type="entry name" value="RmlC-like cupins"/>
    <property type="match status" value="1"/>
</dbReference>
<dbReference type="GO" id="GO:0005829">
    <property type="term" value="C:cytosol"/>
    <property type="evidence" value="ECO:0007669"/>
    <property type="project" value="TreeGrafter"/>
</dbReference>
<gene>
    <name evidence="2" type="ORF">METZ01_LOCUS16782</name>
</gene>
<dbReference type="InterPro" id="IPR011051">
    <property type="entry name" value="RmlC_Cupin_sf"/>
</dbReference>
<feature type="region of interest" description="Disordered" evidence="1">
    <location>
        <begin position="154"/>
        <end position="184"/>
    </location>
</feature>
<protein>
    <recommendedName>
        <fullName evidence="3">dTDP-4-dehydrorhamnose 3,5-epimerase</fullName>
    </recommendedName>
</protein>
<dbReference type="GO" id="GO:0000271">
    <property type="term" value="P:polysaccharide biosynthetic process"/>
    <property type="evidence" value="ECO:0007669"/>
    <property type="project" value="TreeGrafter"/>
</dbReference>
<name>A0A381PCB6_9ZZZZ</name>
<dbReference type="GO" id="GO:0008830">
    <property type="term" value="F:dTDP-4-dehydrorhamnose 3,5-epimerase activity"/>
    <property type="evidence" value="ECO:0007669"/>
    <property type="project" value="InterPro"/>
</dbReference>
<evidence type="ECO:0008006" key="3">
    <source>
        <dbReference type="Google" id="ProtNLM"/>
    </source>
</evidence>
<feature type="compositionally biased region" description="Polar residues" evidence="1">
    <location>
        <begin position="158"/>
        <end position="168"/>
    </location>
</feature>
<accession>A0A381PCB6</accession>
<proteinExistence type="predicted"/>